<dbReference type="PANTHER" id="PTHR11669:SF9">
    <property type="entry name" value="REPLICATION FACTOR C SUBUNIT 5"/>
    <property type="match status" value="1"/>
</dbReference>
<comment type="caution">
    <text evidence="8">The sequence shown here is derived from an EMBL/GenBank/DDBJ whole genome shotgun (WGS) entry which is preliminary data.</text>
</comment>
<accession>A0AAV9I7Y2</accession>
<dbReference type="CDD" id="cd00009">
    <property type="entry name" value="AAA"/>
    <property type="match status" value="1"/>
</dbReference>
<dbReference type="GO" id="GO:0005524">
    <property type="term" value="F:ATP binding"/>
    <property type="evidence" value="ECO:0007669"/>
    <property type="project" value="UniProtKB-KW"/>
</dbReference>
<dbReference type="Gene3D" id="1.20.272.10">
    <property type="match status" value="1"/>
</dbReference>
<dbReference type="GO" id="GO:0005663">
    <property type="term" value="C:DNA replication factor C complex"/>
    <property type="evidence" value="ECO:0007669"/>
    <property type="project" value="TreeGrafter"/>
</dbReference>
<dbReference type="CDD" id="cd18140">
    <property type="entry name" value="HLD_clamp_RFC"/>
    <property type="match status" value="1"/>
</dbReference>
<dbReference type="Proteomes" id="UP001300502">
    <property type="component" value="Unassembled WGS sequence"/>
</dbReference>
<dbReference type="InterPro" id="IPR013748">
    <property type="entry name" value="Rep_factorC_C"/>
</dbReference>
<dbReference type="Pfam" id="PF08542">
    <property type="entry name" value="Rep_fac_C"/>
    <property type="match status" value="1"/>
</dbReference>
<dbReference type="EMBL" id="JANCYU010000010">
    <property type="protein sequence ID" value="KAK4522980.1"/>
    <property type="molecule type" value="Genomic_DNA"/>
</dbReference>
<evidence type="ECO:0000256" key="1">
    <source>
        <dbReference type="ARBA" id="ARBA00004123"/>
    </source>
</evidence>
<dbReference type="PANTHER" id="PTHR11669">
    <property type="entry name" value="REPLICATION FACTOR C / DNA POLYMERASE III GAMMA-TAU SUBUNIT"/>
    <property type="match status" value="1"/>
</dbReference>
<dbReference type="SUPFAM" id="SSF48019">
    <property type="entry name" value="post-AAA+ oligomerization domain-like"/>
    <property type="match status" value="1"/>
</dbReference>
<dbReference type="AlphaFoldDB" id="A0AAV9I7Y2"/>
<keyword evidence="4" id="KW-0547">Nucleotide-binding</keyword>
<dbReference type="GO" id="GO:0003677">
    <property type="term" value="F:DNA binding"/>
    <property type="evidence" value="ECO:0007669"/>
    <property type="project" value="InterPro"/>
</dbReference>
<dbReference type="NCBIfam" id="NF001679">
    <property type="entry name" value="PRK00440.1"/>
    <property type="match status" value="1"/>
</dbReference>
<dbReference type="GO" id="GO:0003689">
    <property type="term" value="F:DNA clamp loader activity"/>
    <property type="evidence" value="ECO:0007669"/>
    <property type="project" value="TreeGrafter"/>
</dbReference>
<dbReference type="GO" id="GO:0006281">
    <property type="term" value="P:DNA repair"/>
    <property type="evidence" value="ECO:0007669"/>
    <property type="project" value="TreeGrafter"/>
</dbReference>
<dbReference type="InterPro" id="IPR050238">
    <property type="entry name" value="DNA_Rep/Repair_Clamp_Loader"/>
</dbReference>
<evidence type="ECO:0000256" key="5">
    <source>
        <dbReference type="ARBA" id="ARBA00022840"/>
    </source>
</evidence>
<dbReference type="Pfam" id="PF00004">
    <property type="entry name" value="AAA"/>
    <property type="match status" value="1"/>
</dbReference>
<evidence type="ECO:0000313" key="9">
    <source>
        <dbReference type="Proteomes" id="UP001300502"/>
    </source>
</evidence>
<dbReference type="InterPro" id="IPR003959">
    <property type="entry name" value="ATPase_AAA_core"/>
</dbReference>
<dbReference type="InterPro" id="IPR027417">
    <property type="entry name" value="P-loop_NTPase"/>
</dbReference>
<dbReference type="InterPro" id="IPR003593">
    <property type="entry name" value="AAA+_ATPase"/>
</dbReference>
<comment type="similarity">
    <text evidence="2">Belongs to the activator 1 small subunits family.</text>
</comment>
<evidence type="ECO:0000256" key="4">
    <source>
        <dbReference type="ARBA" id="ARBA00022741"/>
    </source>
</evidence>
<comment type="subcellular location">
    <subcellularLocation>
        <location evidence="1">Nucleus</location>
    </subcellularLocation>
</comment>
<protein>
    <recommendedName>
        <fullName evidence="7">AAA+ ATPase domain-containing protein</fullName>
    </recommendedName>
</protein>
<proteinExistence type="inferred from homology"/>
<dbReference type="InterPro" id="IPR008921">
    <property type="entry name" value="DNA_pol3_clamp-load_cplx_C"/>
</dbReference>
<gene>
    <name evidence="8" type="ORF">GAYE_PCTG33G0870</name>
</gene>
<evidence type="ECO:0000256" key="2">
    <source>
        <dbReference type="ARBA" id="ARBA00005378"/>
    </source>
</evidence>
<organism evidence="8 9">
    <name type="scientific">Galdieria yellowstonensis</name>
    <dbReference type="NCBI Taxonomy" id="3028027"/>
    <lineage>
        <taxon>Eukaryota</taxon>
        <taxon>Rhodophyta</taxon>
        <taxon>Bangiophyceae</taxon>
        <taxon>Galdieriales</taxon>
        <taxon>Galdieriaceae</taxon>
        <taxon>Galdieria</taxon>
    </lineage>
</organism>
<dbReference type="FunFam" id="3.40.50.300:FF:000129">
    <property type="entry name" value="Replication factor C subunit 5"/>
    <property type="match status" value="1"/>
</dbReference>
<feature type="domain" description="AAA+ ATPase" evidence="7">
    <location>
        <begin position="41"/>
        <end position="168"/>
    </location>
</feature>
<evidence type="ECO:0000256" key="6">
    <source>
        <dbReference type="ARBA" id="ARBA00023242"/>
    </source>
</evidence>
<dbReference type="Gene3D" id="1.10.8.60">
    <property type="match status" value="1"/>
</dbReference>
<evidence type="ECO:0000313" key="8">
    <source>
        <dbReference type="EMBL" id="KAK4522980.1"/>
    </source>
</evidence>
<dbReference type="GO" id="GO:0006261">
    <property type="term" value="P:DNA-templated DNA replication"/>
    <property type="evidence" value="ECO:0007669"/>
    <property type="project" value="TreeGrafter"/>
</dbReference>
<keyword evidence="5" id="KW-0067">ATP-binding</keyword>
<keyword evidence="6" id="KW-0539">Nucleus</keyword>
<dbReference type="SMART" id="SM00382">
    <property type="entry name" value="AAA"/>
    <property type="match status" value="1"/>
</dbReference>
<evidence type="ECO:0000256" key="3">
    <source>
        <dbReference type="ARBA" id="ARBA00022705"/>
    </source>
</evidence>
<keyword evidence="9" id="KW-1185">Reference proteome</keyword>
<evidence type="ECO:0000259" key="7">
    <source>
        <dbReference type="SMART" id="SM00382"/>
    </source>
</evidence>
<name>A0AAV9I7Y2_9RHOD</name>
<dbReference type="FunFam" id="1.20.272.10:FF:000004">
    <property type="entry name" value="Replication factor C subunit 5"/>
    <property type="match status" value="1"/>
</dbReference>
<reference evidence="8 9" key="1">
    <citation type="submission" date="2022-07" db="EMBL/GenBank/DDBJ databases">
        <title>Genome-wide signatures of adaptation to extreme environments.</title>
        <authorList>
            <person name="Cho C.H."/>
            <person name="Yoon H.S."/>
        </authorList>
    </citation>
    <scope>NUCLEOTIDE SEQUENCE [LARGE SCALE GENOMIC DNA]</scope>
    <source>
        <strain evidence="8 9">108.79 E11</strain>
    </source>
</reference>
<dbReference type="Pfam" id="PF25361">
    <property type="entry name" value="AAA_lid_RFC1"/>
    <property type="match status" value="1"/>
</dbReference>
<sequence length="333" mass="37813">MAGDDAHLIMWLEKYRPSTFDEVLSQKDIISTILRFINSHNLPHMLFYGPPGTGKTSTILACAKYMYGNNFRSMVLELNASDDRGIDVVRNEIKDFCSTQRIFATGVKLVILDEADAMTSAAQMALRRIMEKYTSSTRFCLICNYANKIIPALQSRCTRFRFGPLKNEDILQRLEEIAVKEGVPFEKEALDAIIELSQGDMRSCINILQSTFLSSGKVTCSTVYENTGNPSPEELEQIMHWLDEEDDFVSCYEKVNQMKTERGFALTDILREIHKRILTRNMAVRAKTYLLEKFAEIEHHLAFGCSEKLQLCSLIGAFQIMKALEVLDAQVGS</sequence>
<dbReference type="InterPro" id="IPR047854">
    <property type="entry name" value="RFC_lid"/>
</dbReference>
<dbReference type="SUPFAM" id="SSF52540">
    <property type="entry name" value="P-loop containing nucleoside triphosphate hydrolases"/>
    <property type="match status" value="1"/>
</dbReference>
<keyword evidence="3" id="KW-0235">DNA replication</keyword>
<dbReference type="GO" id="GO:0005634">
    <property type="term" value="C:nucleus"/>
    <property type="evidence" value="ECO:0007669"/>
    <property type="project" value="UniProtKB-SubCell"/>
</dbReference>
<dbReference type="FunFam" id="1.10.8.60:FF:000012">
    <property type="entry name" value="Replication factor C subunit 4"/>
    <property type="match status" value="1"/>
</dbReference>
<dbReference type="GO" id="GO:0016887">
    <property type="term" value="F:ATP hydrolysis activity"/>
    <property type="evidence" value="ECO:0007669"/>
    <property type="project" value="InterPro"/>
</dbReference>
<dbReference type="Gene3D" id="3.40.50.300">
    <property type="entry name" value="P-loop containing nucleotide triphosphate hydrolases"/>
    <property type="match status" value="1"/>
</dbReference>